<accession>C7P9R4</accession>
<geneLocation type="plasmid" evidence="1 2">
    <name>pMEFER01</name>
</geneLocation>
<dbReference type="HOGENOM" id="CLU_1736447_0_0_2"/>
<proteinExistence type="predicted"/>
<gene>
    <name evidence="1" type="ORF">Mefer_1618</name>
</gene>
<dbReference type="AlphaFoldDB" id="C7P9R4"/>
<name>C7P9R4_METFA</name>
<dbReference type="GeneID" id="8366326"/>
<evidence type="ECO:0000313" key="1">
    <source>
        <dbReference type="EMBL" id="ACV25421.1"/>
    </source>
</evidence>
<protein>
    <submittedName>
        <fullName evidence="1">Uncharacterized protein</fullName>
    </submittedName>
</protein>
<dbReference type="OrthoDB" id="63766at2157"/>
<organism evidence="1 2">
    <name type="scientific">Methanocaldococcus fervens (strain DSM 4213 / JCM 15782 / AG86)</name>
    <name type="common">Methanococcus fervens</name>
    <dbReference type="NCBI Taxonomy" id="573064"/>
    <lineage>
        <taxon>Archaea</taxon>
        <taxon>Methanobacteriati</taxon>
        <taxon>Methanobacteriota</taxon>
        <taxon>Methanomada group</taxon>
        <taxon>Methanococci</taxon>
        <taxon>Methanococcales</taxon>
        <taxon>Methanocaldococcaceae</taxon>
        <taxon>Methanocaldococcus</taxon>
    </lineage>
</organism>
<keyword evidence="2" id="KW-1185">Reference proteome</keyword>
<evidence type="ECO:0000313" key="2">
    <source>
        <dbReference type="Proteomes" id="UP000001495"/>
    </source>
</evidence>
<dbReference type="Proteomes" id="UP000001495">
    <property type="component" value="Plasmid pMEFER01"/>
</dbReference>
<sequence length="150" mass="17729">MGFLSILKRNRQEYNQIPEMSIQPDFEMKYKSLLEDIGLLVKDLKREFEKHSYYLALNKLLYSGGIEKAEIFIDYHAGRVIELERILTRLLRILGESPKLEEIVKEQRQRALEDIQSTDNILSLLDYQDEEVEKIRGKLAGKKKNEEKKE</sequence>
<dbReference type="EMBL" id="CP001697">
    <property type="protein sequence ID" value="ACV25421.1"/>
    <property type="molecule type" value="Genomic_DNA"/>
</dbReference>
<dbReference type="RefSeq" id="WP_012795065.1">
    <property type="nucleotide sequence ID" value="NC_013157.1"/>
</dbReference>
<reference evidence="1" key="1">
    <citation type="submission" date="2009-08" db="EMBL/GenBank/DDBJ databases">
        <title>Complete sequence of plasmid of Methanocaldococcus fervens AG86.</title>
        <authorList>
            <consortium name="US DOE Joint Genome Institute"/>
            <person name="Lucas S."/>
            <person name="Copeland A."/>
            <person name="Lapidus A."/>
            <person name="Glavina del Rio T."/>
            <person name="Tice H."/>
            <person name="Bruce D."/>
            <person name="Goodwin L."/>
            <person name="Pitluck S."/>
            <person name="Chertkov O."/>
            <person name="Detter J.C."/>
            <person name="Han C."/>
            <person name="Tapia R."/>
            <person name="Larimer F."/>
            <person name="Land M."/>
            <person name="Hauser L."/>
            <person name="Kyrpides N."/>
            <person name="Ovchinnikova G."/>
            <person name="Lupa-Sieprawska M."/>
            <person name="Whitman W.B."/>
        </authorList>
    </citation>
    <scope>NUCLEOTIDE SEQUENCE [LARGE SCALE GENOMIC DNA]</scope>
    <source>
        <strain evidence="1">AG86</strain>
        <plasmid evidence="1">pMEFER01</plasmid>
    </source>
</reference>
<dbReference type="KEGG" id="mfe:Mefer_1618"/>
<dbReference type="eggNOG" id="arCOG10290">
    <property type="taxonomic scope" value="Archaea"/>
</dbReference>
<keyword evidence="1" id="KW-0614">Plasmid</keyword>